<dbReference type="Gene3D" id="2.170.220.10">
    <property type="match status" value="1"/>
</dbReference>
<feature type="short sequence motif" description="'HIGH' region" evidence="7">
    <location>
        <begin position="11"/>
        <end position="21"/>
    </location>
</feature>
<comment type="catalytic activity">
    <reaction evidence="7">
        <text>tRNA(Met) + L-methionine + ATP = L-methionyl-tRNA(Met) + AMP + diphosphate</text>
        <dbReference type="Rhea" id="RHEA:13481"/>
        <dbReference type="Rhea" id="RHEA-COMP:9667"/>
        <dbReference type="Rhea" id="RHEA-COMP:9698"/>
        <dbReference type="ChEBI" id="CHEBI:30616"/>
        <dbReference type="ChEBI" id="CHEBI:33019"/>
        <dbReference type="ChEBI" id="CHEBI:57844"/>
        <dbReference type="ChEBI" id="CHEBI:78442"/>
        <dbReference type="ChEBI" id="CHEBI:78530"/>
        <dbReference type="ChEBI" id="CHEBI:456215"/>
        <dbReference type="EC" id="6.1.1.10"/>
    </reaction>
</comment>
<dbReference type="SUPFAM" id="SSF47323">
    <property type="entry name" value="Anticodon-binding domain of a subclass of class I aminoacyl-tRNA synthetases"/>
    <property type="match status" value="1"/>
</dbReference>
<keyword evidence="11" id="KW-1185">Reference proteome</keyword>
<feature type="domain" description="Methionyl/Leucyl tRNA synthetase" evidence="8">
    <location>
        <begin position="147"/>
        <end position="349"/>
    </location>
</feature>
<dbReference type="PANTHER" id="PTHR43326:SF1">
    <property type="entry name" value="METHIONINE--TRNA LIGASE, MITOCHONDRIAL"/>
    <property type="match status" value="1"/>
</dbReference>
<evidence type="ECO:0000256" key="6">
    <source>
        <dbReference type="ARBA" id="ARBA00023146"/>
    </source>
</evidence>
<evidence type="ECO:0000256" key="3">
    <source>
        <dbReference type="ARBA" id="ARBA00022741"/>
    </source>
</evidence>
<dbReference type="CDD" id="cd00814">
    <property type="entry name" value="MetRS_core"/>
    <property type="match status" value="1"/>
</dbReference>
<protein>
    <recommendedName>
        <fullName evidence="7">Methionine--tRNA ligase</fullName>
        <ecNumber evidence="7">6.1.1.10</ecNumber>
    </recommendedName>
    <alternativeName>
        <fullName evidence="7">Methionyl-tRNA synthetase</fullName>
        <shortName evidence="7">MetRS</shortName>
    </alternativeName>
</protein>
<organism evidence="10 11">
    <name type="scientific">Candidatus Bandiella euplotis</name>
    <dbReference type="NCBI Taxonomy" id="1664265"/>
    <lineage>
        <taxon>Bacteria</taxon>
        <taxon>Pseudomonadati</taxon>
        <taxon>Pseudomonadota</taxon>
        <taxon>Alphaproteobacteria</taxon>
        <taxon>Rickettsiales</taxon>
        <taxon>Candidatus Midichloriaceae</taxon>
        <taxon>Candidatus Bandiella</taxon>
    </lineage>
</organism>
<dbReference type="InterPro" id="IPR033911">
    <property type="entry name" value="MetRS_core"/>
</dbReference>
<dbReference type="Proteomes" id="UP001327219">
    <property type="component" value="Chromosome"/>
</dbReference>
<dbReference type="InterPro" id="IPR015413">
    <property type="entry name" value="Methionyl/Leucyl_tRNA_Synth"/>
</dbReference>
<keyword evidence="4 7" id="KW-0067">ATP-binding</keyword>
<dbReference type="Pfam" id="PF19303">
    <property type="entry name" value="Anticodon_3"/>
    <property type="match status" value="1"/>
</dbReference>
<dbReference type="PRINTS" id="PR01041">
    <property type="entry name" value="TRNASYNTHMET"/>
</dbReference>
<dbReference type="InterPro" id="IPR009080">
    <property type="entry name" value="tRNAsynth_Ia_anticodon-bd"/>
</dbReference>
<keyword evidence="7" id="KW-0963">Cytoplasm</keyword>
<dbReference type="NCBIfam" id="NF008900">
    <property type="entry name" value="PRK12267.1"/>
    <property type="match status" value="1"/>
</dbReference>
<dbReference type="NCBIfam" id="TIGR00398">
    <property type="entry name" value="metG"/>
    <property type="match status" value="1"/>
</dbReference>
<evidence type="ECO:0000313" key="11">
    <source>
        <dbReference type="Proteomes" id="UP001327219"/>
    </source>
</evidence>
<feature type="domain" description="Methionyl-tRNA synthetase anticodon-binding" evidence="9">
    <location>
        <begin position="362"/>
        <end position="494"/>
    </location>
</feature>
<dbReference type="InterPro" id="IPR014758">
    <property type="entry name" value="Met-tRNA_synth"/>
</dbReference>
<gene>
    <name evidence="7" type="primary">metG</name>
    <name evidence="10" type="ORF">Bandiella_01114</name>
</gene>
<comment type="subcellular location">
    <subcellularLocation>
        <location evidence="7">Cytoplasm</location>
    </subcellularLocation>
</comment>
<name>A0ABZ0UQ02_9RICK</name>
<dbReference type="RefSeq" id="WP_323732639.1">
    <property type="nucleotide sequence ID" value="NZ_CP110820.1"/>
</dbReference>
<accession>A0ABZ0UQ02</accession>
<feature type="short sequence motif" description="'KMSKS' region" evidence="7">
    <location>
        <begin position="286"/>
        <end position="290"/>
    </location>
</feature>
<dbReference type="SUPFAM" id="SSF52374">
    <property type="entry name" value="Nucleotidylyl transferase"/>
    <property type="match status" value="1"/>
</dbReference>
<keyword evidence="3 7" id="KW-0547">Nucleotide-binding</keyword>
<dbReference type="EC" id="6.1.1.10" evidence="7"/>
<comment type="subunit">
    <text evidence="7">Monomer.</text>
</comment>
<evidence type="ECO:0000313" key="10">
    <source>
        <dbReference type="EMBL" id="WPX96975.1"/>
    </source>
</evidence>
<dbReference type="EMBL" id="CP110820">
    <property type="protein sequence ID" value="WPX96975.1"/>
    <property type="molecule type" value="Genomic_DNA"/>
</dbReference>
<evidence type="ECO:0000256" key="2">
    <source>
        <dbReference type="ARBA" id="ARBA00022598"/>
    </source>
</evidence>
<dbReference type="Gene3D" id="3.40.50.620">
    <property type="entry name" value="HUPs"/>
    <property type="match status" value="1"/>
</dbReference>
<evidence type="ECO:0000256" key="7">
    <source>
        <dbReference type="HAMAP-Rule" id="MF_01228"/>
    </source>
</evidence>
<dbReference type="Pfam" id="PF09334">
    <property type="entry name" value="tRNA-synt_1g"/>
    <property type="match status" value="2"/>
</dbReference>
<reference evidence="10 11" key="1">
    <citation type="submission" date="2022-11" db="EMBL/GenBank/DDBJ databases">
        <title>Host association and intracellularity evolved multiple times independently in the Rickettsiales.</title>
        <authorList>
            <person name="Castelli M."/>
            <person name="Nardi T."/>
            <person name="Gammuto L."/>
            <person name="Bellinzona G."/>
            <person name="Sabaneyeva E."/>
            <person name="Potekhin A."/>
            <person name="Serra V."/>
            <person name="Petroni G."/>
            <person name="Sassera D."/>
        </authorList>
    </citation>
    <scope>NUCLEOTIDE SEQUENCE [LARGE SCALE GENOMIC DNA]</scope>
    <source>
        <strain evidence="10 11">NDG2</strain>
    </source>
</reference>
<evidence type="ECO:0000259" key="9">
    <source>
        <dbReference type="Pfam" id="PF19303"/>
    </source>
</evidence>
<evidence type="ECO:0000256" key="4">
    <source>
        <dbReference type="ARBA" id="ARBA00022840"/>
    </source>
</evidence>
<dbReference type="Gene3D" id="1.10.730.10">
    <property type="entry name" value="Isoleucyl-tRNA Synthetase, Domain 1"/>
    <property type="match status" value="1"/>
</dbReference>
<feature type="domain" description="Methionyl/Leucyl tRNA synthetase" evidence="8">
    <location>
        <begin position="5"/>
        <end position="144"/>
    </location>
</feature>
<dbReference type="InterPro" id="IPR023457">
    <property type="entry name" value="Met-tRNA_synth_2"/>
</dbReference>
<keyword evidence="2 7" id="KW-0436">Ligase</keyword>
<comment type="caution">
    <text evidence="7">Lacks conserved residue(s) required for the propagation of feature annotation.</text>
</comment>
<comment type="function">
    <text evidence="1 7">Is required not only for elongation of protein synthesis but also for the initiation of all mRNA translation through initiator tRNA(fMet) aminoacylation.</text>
</comment>
<evidence type="ECO:0000256" key="1">
    <source>
        <dbReference type="ARBA" id="ARBA00003314"/>
    </source>
</evidence>
<evidence type="ECO:0000256" key="5">
    <source>
        <dbReference type="ARBA" id="ARBA00022917"/>
    </source>
</evidence>
<proteinExistence type="inferred from homology"/>
<sequence length="494" mass="56853">MRNFYITTPIYYVNDKPHIGHAYTSIAADVIARFKRLDGFNVKFLTGTDEHGEKVEKSAKHFGYETQEFVDKMALNFSNLAKDLNLSNDDFIRTTETRHKDFVTKIWRTLLANGEIYLGKYAGWYSVRDEAYYSEAELVGGKAPTGASVEWLEEPSYFFKLSAWQDRLLAFYEANPDFIKPESRRNEVISFVKSGLHDLSISRTSFTWGIPVPNDGKHVIYVWLDALFNYVSALGTEQFWPADLHIIGKDILRFHAVYWPAFLMAANLMPPKRVFAHGWWTNEGEKISKSLGNVINPYDVMDKYGLDYFRYYLMKEMTFGNDGNFSYPSFIDRINSELVNKVGNLIHRTISFIYKNCGQKMPYPAEYAEKDRAILSHSYQLIEKIRVLVDNQSLKQILEEIIDLANAANVFIDEEAPWKLKESDPIRMQTVMYVLAEVIRVIAVLLQPFMPESSAQALDCLDVKQRTFNSLNSANGVIPGTEIVQPKIIFNKIE</sequence>
<evidence type="ECO:0000259" key="8">
    <source>
        <dbReference type="Pfam" id="PF09334"/>
    </source>
</evidence>
<dbReference type="GO" id="GO:0016874">
    <property type="term" value="F:ligase activity"/>
    <property type="evidence" value="ECO:0007669"/>
    <property type="project" value="UniProtKB-KW"/>
</dbReference>
<dbReference type="InterPro" id="IPR041872">
    <property type="entry name" value="Anticodon_Met"/>
</dbReference>
<dbReference type="InterPro" id="IPR014729">
    <property type="entry name" value="Rossmann-like_a/b/a_fold"/>
</dbReference>
<dbReference type="PANTHER" id="PTHR43326">
    <property type="entry name" value="METHIONYL-TRNA SYNTHETASE"/>
    <property type="match status" value="1"/>
</dbReference>
<keyword evidence="5 7" id="KW-0648">Protein biosynthesis</keyword>
<comment type="similarity">
    <text evidence="7">Belongs to the class-I aminoacyl-tRNA synthetase family. MetG type 2B subfamily.</text>
</comment>
<keyword evidence="6 7" id="KW-0030">Aminoacyl-tRNA synthetase</keyword>
<dbReference type="HAMAP" id="MF_01228">
    <property type="entry name" value="Met_tRNA_synth_type2"/>
    <property type="match status" value="1"/>
</dbReference>
<dbReference type="CDD" id="cd07957">
    <property type="entry name" value="Anticodon_Ia_Met"/>
    <property type="match status" value="1"/>
</dbReference>